<dbReference type="KEGG" id="thu:AC731_006170"/>
<dbReference type="RefSeq" id="WP_048704102.1">
    <property type="nucleotide sequence ID" value="NZ_CP014646.1"/>
</dbReference>
<dbReference type="GO" id="GO:0004527">
    <property type="term" value="F:exonuclease activity"/>
    <property type="evidence" value="ECO:0007669"/>
    <property type="project" value="UniProtKB-ARBA"/>
</dbReference>
<evidence type="ECO:0000313" key="2">
    <source>
        <dbReference type="EMBL" id="AMO36560.1"/>
    </source>
</evidence>
<dbReference type="InterPro" id="IPR012337">
    <property type="entry name" value="RNaseH-like_sf"/>
</dbReference>
<dbReference type="GO" id="GO:0006259">
    <property type="term" value="P:DNA metabolic process"/>
    <property type="evidence" value="ECO:0007669"/>
    <property type="project" value="UniProtKB-ARBA"/>
</dbReference>
<dbReference type="InterPro" id="IPR013520">
    <property type="entry name" value="Ribonucl_H"/>
</dbReference>
<organism evidence="2 3">
    <name type="scientific">Thauera humireducens</name>
    <dbReference type="NCBI Taxonomy" id="1134435"/>
    <lineage>
        <taxon>Bacteria</taxon>
        <taxon>Pseudomonadati</taxon>
        <taxon>Pseudomonadota</taxon>
        <taxon>Betaproteobacteria</taxon>
        <taxon>Rhodocyclales</taxon>
        <taxon>Zoogloeaceae</taxon>
        <taxon>Thauera</taxon>
    </lineage>
</organism>
<protein>
    <submittedName>
        <fullName evidence="2">DNA polymerase III subunit epsilon</fullName>
    </submittedName>
</protein>
<keyword evidence="3" id="KW-1185">Reference proteome</keyword>
<dbReference type="Proteomes" id="UP000036902">
    <property type="component" value="Chromosome"/>
</dbReference>
<evidence type="ECO:0000313" key="3">
    <source>
        <dbReference type="Proteomes" id="UP000036902"/>
    </source>
</evidence>
<dbReference type="CDD" id="cd06127">
    <property type="entry name" value="DEDDh"/>
    <property type="match status" value="1"/>
</dbReference>
<name>A0A127K3M0_9RHOO</name>
<accession>A0A127K3M0</accession>
<reference evidence="3" key="1">
    <citation type="submission" date="2016-03" db="EMBL/GenBank/DDBJ databases">
        <authorList>
            <person name="Ma C."/>
            <person name="Zhou S."/>
            <person name="Yang G."/>
        </authorList>
    </citation>
    <scope>NUCLEOTIDE SEQUENCE [LARGE SCALE GENOMIC DNA]</scope>
    <source>
        <strain evidence="3">SgZ-1</strain>
    </source>
</reference>
<dbReference type="AlphaFoldDB" id="A0A127K3M0"/>
<dbReference type="STRING" id="1134435.AC731_006170"/>
<dbReference type="Gene3D" id="3.30.420.10">
    <property type="entry name" value="Ribonuclease H-like superfamily/Ribonuclease H"/>
    <property type="match status" value="1"/>
</dbReference>
<proteinExistence type="predicted"/>
<dbReference type="GO" id="GO:0003676">
    <property type="term" value="F:nucleic acid binding"/>
    <property type="evidence" value="ECO:0007669"/>
    <property type="project" value="InterPro"/>
</dbReference>
<gene>
    <name evidence="2" type="ORF">AC731_006170</name>
</gene>
<dbReference type="SUPFAM" id="SSF53098">
    <property type="entry name" value="Ribonuclease H-like"/>
    <property type="match status" value="1"/>
</dbReference>
<feature type="domain" description="Exonuclease" evidence="1">
    <location>
        <begin position="45"/>
        <end position="192"/>
    </location>
</feature>
<dbReference type="InterPro" id="IPR036397">
    <property type="entry name" value="RNaseH_sf"/>
</dbReference>
<dbReference type="SMART" id="SM00479">
    <property type="entry name" value="EXOIII"/>
    <property type="match status" value="1"/>
</dbReference>
<evidence type="ECO:0000259" key="1">
    <source>
        <dbReference type="SMART" id="SM00479"/>
    </source>
</evidence>
<sequence>MNNWLSRLLASSTGSEPLSEQARQTLARWAALPEPDLARAHFETRYVVVNTESSGLDLDKDRVLAVSAVGIDGGILAPQDSYYAVLGEHPAEALTGLLQAVGKAPLIVFNSAFNRTMLERALEEHLGLAADWLWIDLYFALPALFPERFERPTRLADCMSSFGIETFQRHHALGDGWAIAQLFLAVQARALAQSALSPRGLADLERSYRQYRRKV</sequence>
<dbReference type="EMBL" id="CP014646">
    <property type="protein sequence ID" value="AMO36560.1"/>
    <property type="molecule type" value="Genomic_DNA"/>
</dbReference>